<keyword evidence="1" id="KW-0812">Transmembrane</keyword>
<evidence type="ECO:0000256" key="1">
    <source>
        <dbReference type="SAM" id="Phobius"/>
    </source>
</evidence>
<dbReference type="Proteomes" id="UP000215027">
    <property type="component" value="Chromosome I"/>
</dbReference>
<dbReference type="KEGG" id="pbf:CFX0092_A1895"/>
<protein>
    <submittedName>
        <fullName evidence="2">Uncharacterized protein</fullName>
    </submittedName>
</protein>
<dbReference type="AlphaFoldDB" id="A0A170PGJ1"/>
<organism evidence="2 3">
    <name type="scientific">Candidatus Promineifilum breve</name>
    <dbReference type="NCBI Taxonomy" id="1806508"/>
    <lineage>
        <taxon>Bacteria</taxon>
        <taxon>Bacillati</taxon>
        <taxon>Chloroflexota</taxon>
        <taxon>Ardenticatenia</taxon>
        <taxon>Candidatus Promineifilales</taxon>
        <taxon>Candidatus Promineifilaceae</taxon>
        <taxon>Candidatus Promineifilum</taxon>
    </lineage>
</organism>
<dbReference type="RefSeq" id="WP_095043218.1">
    <property type="nucleotide sequence ID" value="NZ_LN890655.1"/>
</dbReference>
<feature type="transmembrane region" description="Helical" evidence="1">
    <location>
        <begin position="20"/>
        <end position="41"/>
    </location>
</feature>
<keyword evidence="1" id="KW-0472">Membrane</keyword>
<proteinExistence type="predicted"/>
<dbReference type="EMBL" id="LN890655">
    <property type="protein sequence ID" value="CUS03773.2"/>
    <property type="molecule type" value="Genomic_DNA"/>
</dbReference>
<gene>
    <name evidence="2" type="ORF">CFX0092_A1895</name>
</gene>
<evidence type="ECO:0000313" key="2">
    <source>
        <dbReference type="EMBL" id="CUS03773.2"/>
    </source>
</evidence>
<name>A0A170PGJ1_9CHLR</name>
<accession>A0A170PGJ1</accession>
<dbReference type="OrthoDB" id="2914066at2"/>
<keyword evidence="1" id="KW-1133">Transmembrane helix</keyword>
<sequence>MVDIFTRSMLGPWGQRLLDFYLANSLWINGLILLYFAILFLSRWNYRRAQAAILAGLQVRYAATGGRKSAREIGGRLAQDGVPWEEGLRATAWPLIAGPRAIVPRLKTARALQQLLPPDALAALYAEQPAAPAPREKQSK</sequence>
<evidence type="ECO:0000313" key="3">
    <source>
        <dbReference type="Proteomes" id="UP000215027"/>
    </source>
</evidence>
<keyword evidence="3" id="KW-1185">Reference proteome</keyword>
<reference evidence="2" key="1">
    <citation type="submission" date="2016-01" db="EMBL/GenBank/DDBJ databases">
        <authorList>
            <person name="Mcilroy J.S."/>
            <person name="Karst M S."/>
            <person name="Albertsen M."/>
        </authorList>
    </citation>
    <scope>NUCLEOTIDE SEQUENCE</scope>
    <source>
        <strain evidence="2">Cfx-K</strain>
    </source>
</reference>